<keyword evidence="2" id="KW-0812">Transmembrane</keyword>
<gene>
    <name evidence="3" type="ORF">SARC_01757</name>
</gene>
<keyword evidence="2" id="KW-1133">Transmembrane helix</keyword>
<protein>
    <recommendedName>
        <fullName evidence="5">Acyltransferase</fullName>
    </recommendedName>
</protein>
<dbReference type="PANTHER" id="PTHR22753:SF14">
    <property type="entry name" value="MONOACYLGLYCEROL_DIACYLGLYCEROL O-ACYLTRANSFERASE"/>
    <property type="match status" value="1"/>
</dbReference>
<sequence length="373" mass="41535">MSLAPPRDTELGYTPAPSPVPFDSPMPSRFDLDVNGTSYAAVTADDKSGETDKDASEGNAKKQKKSSMSKMMRSSSDKVKANEAKAFLPDAEIEQSTIYQLSKHYFVFYRFFKWFHDITVVGAEQLDGSGGLFVGTHTTHNADIMLNGIALTEATGIVLRGLYHRQIMMFNPWLRNVGGVPGQRNTGATLIKHGFYPGCLPGGSEEAMTGHKNSYKLHWKSKSGNLRQGFAHLAVAVGKPTHIYPIFSQNSEEMRFVPLLWLGNLLGLTKLWSMLIEFLAFAPVLQNILYNIGSMVWFFCAYFFPIPIPVKVTLHILPGIPVKPGDDPVEIARRVHDEFEGHIKRLQPWAPAKNYTAALKDRFVTDVSQKKKA</sequence>
<dbReference type="Proteomes" id="UP000054560">
    <property type="component" value="Unassembled WGS sequence"/>
</dbReference>
<evidence type="ECO:0000256" key="1">
    <source>
        <dbReference type="SAM" id="MobiDB-lite"/>
    </source>
</evidence>
<evidence type="ECO:0000313" key="3">
    <source>
        <dbReference type="EMBL" id="KNC86098.1"/>
    </source>
</evidence>
<dbReference type="OrthoDB" id="70020at2759"/>
<dbReference type="SUPFAM" id="SSF69593">
    <property type="entry name" value="Glycerol-3-phosphate (1)-acyltransferase"/>
    <property type="match status" value="1"/>
</dbReference>
<evidence type="ECO:0000313" key="4">
    <source>
        <dbReference type="Proteomes" id="UP000054560"/>
    </source>
</evidence>
<dbReference type="STRING" id="667725.A0A0L0GCZ7"/>
<proteinExistence type="predicted"/>
<feature type="transmembrane region" description="Helical" evidence="2">
    <location>
        <begin position="288"/>
        <end position="308"/>
    </location>
</feature>
<reference evidence="3 4" key="1">
    <citation type="submission" date="2011-02" db="EMBL/GenBank/DDBJ databases">
        <title>The Genome Sequence of Sphaeroforma arctica JP610.</title>
        <authorList>
            <consortium name="The Broad Institute Genome Sequencing Platform"/>
            <person name="Russ C."/>
            <person name="Cuomo C."/>
            <person name="Young S.K."/>
            <person name="Zeng Q."/>
            <person name="Gargeya S."/>
            <person name="Alvarado L."/>
            <person name="Berlin A."/>
            <person name="Chapman S.B."/>
            <person name="Chen Z."/>
            <person name="Freedman E."/>
            <person name="Gellesch M."/>
            <person name="Goldberg J."/>
            <person name="Griggs A."/>
            <person name="Gujja S."/>
            <person name="Heilman E."/>
            <person name="Heiman D."/>
            <person name="Howarth C."/>
            <person name="Mehta T."/>
            <person name="Neiman D."/>
            <person name="Pearson M."/>
            <person name="Roberts A."/>
            <person name="Saif S."/>
            <person name="Shea T."/>
            <person name="Shenoy N."/>
            <person name="Sisk P."/>
            <person name="Stolte C."/>
            <person name="Sykes S."/>
            <person name="White J."/>
            <person name="Yandava C."/>
            <person name="Burger G."/>
            <person name="Gray M.W."/>
            <person name="Holland P.W.H."/>
            <person name="King N."/>
            <person name="Lang F.B.F."/>
            <person name="Roger A.J."/>
            <person name="Ruiz-Trillo I."/>
            <person name="Haas B."/>
            <person name="Nusbaum C."/>
            <person name="Birren B."/>
        </authorList>
    </citation>
    <scope>NUCLEOTIDE SEQUENCE [LARGE SCALE GENOMIC DNA]</scope>
    <source>
        <strain evidence="3 4">JP610</strain>
    </source>
</reference>
<keyword evidence="4" id="KW-1185">Reference proteome</keyword>
<evidence type="ECO:0000256" key="2">
    <source>
        <dbReference type="SAM" id="Phobius"/>
    </source>
</evidence>
<dbReference type="EMBL" id="KQ241668">
    <property type="protein sequence ID" value="KNC86098.1"/>
    <property type="molecule type" value="Genomic_DNA"/>
</dbReference>
<evidence type="ECO:0008006" key="5">
    <source>
        <dbReference type="Google" id="ProtNLM"/>
    </source>
</evidence>
<dbReference type="GeneID" id="25902261"/>
<dbReference type="PANTHER" id="PTHR22753">
    <property type="entry name" value="TRANSMEMBRANE PROTEIN 68"/>
    <property type="match status" value="1"/>
</dbReference>
<dbReference type="AlphaFoldDB" id="A0A0L0GCZ7"/>
<dbReference type="RefSeq" id="XP_014160000.1">
    <property type="nucleotide sequence ID" value="XM_014304525.1"/>
</dbReference>
<feature type="transmembrane region" description="Helical" evidence="2">
    <location>
        <begin position="259"/>
        <end position="282"/>
    </location>
</feature>
<feature type="region of interest" description="Disordered" evidence="1">
    <location>
        <begin position="41"/>
        <end position="77"/>
    </location>
</feature>
<feature type="region of interest" description="Disordered" evidence="1">
    <location>
        <begin position="1"/>
        <end position="29"/>
    </location>
</feature>
<dbReference type="eggNOG" id="ENOG502S9CI">
    <property type="taxonomic scope" value="Eukaryota"/>
</dbReference>
<organism evidence="3 4">
    <name type="scientific">Sphaeroforma arctica JP610</name>
    <dbReference type="NCBI Taxonomy" id="667725"/>
    <lineage>
        <taxon>Eukaryota</taxon>
        <taxon>Ichthyosporea</taxon>
        <taxon>Ichthyophonida</taxon>
        <taxon>Sphaeroforma</taxon>
    </lineage>
</organism>
<feature type="compositionally biased region" description="Basic and acidic residues" evidence="1">
    <location>
        <begin position="44"/>
        <end position="60"/>
    </location>
</feature>
<name>A0A0L0GCZ7_9EUKA</name>
<dbReference type="GO" id="GO:0016020">
    <property type="term" value="C:membrane"/>
    <property type="evidence" value="ECO:0007669"/>
    <property type="project" value="TreeGrafter"/>
</dbReference>
<keyword evidence="2" id="KW-0472">Membrane</keyword>
<accession>A0A0L0GCZ7</accession>